<name>A0A0D2MH76_9CHLO</name>
<feature type="region of interest" description="Disordered" evidence="1">
    <location>
        <begin position="139"/>
        <end position="165"/>
    </location>
</feature>
<dbReference type="EMBL" id="KK104113">
    <property type="protein sequence ID" value="KIY94410.1"/>
    <property type="molecule type" value="Genomic_DNA"/>
</dbReference>
<dbReference type="AlphaFoldDB" id="A0A0D2MH76"/>
<sequence>MLAEQAKAAAALLGRGGASGEATPCIVPGLGLRWGGHRIKGLLRPSMSLQLPAVSLAVHAENCAAEGPAPPGPRRAPPEGSLSGAPALQLLLLPLPNTVGDVRPRIRWEPPAGLKGGVLAGLCLGWGLWALDGAGGAASVESVGKAGGAARRGRRSQQREGRSAE</sequence>
<dbReference type="Proteomes" id="UP000054498">
    <property type="component" value="Unassembled WGS sequence"/>
</dbReference>
<dbReference type="RefSeq" id="XP_013893430.1">
    <property type="nucleotide sequence ID" value="XM_014037976.1"/>
</dbReference>
<accession>A0A0D2MH76</accession>
<keyword evidence="3" id="KW-1185">Reference proteome</keyword>
<dbReference type="GeneID" id="25731025"/>
<proteinExistence type="predicted"/>
<evidence type="ECO:0000256" key="1">
    <source>
        <dbReference type="SAM" id="MobiDB-lite"/>
    </source>
</evidence>
<gene>
    <name evidence="2" type="ORF">MNEG_13551</name>
</gene>
<evidence type="ECO:0000313" key="3">
    <source>
        <dbReference type="Proteomes" id="UP000054498"/>
    </source>
</evidence>
<reference evidence="2 3" key="1">
    <citation type="journal article" date="2013" name="BMC Genomics">
        <title>Reconstruction of the lipid metabolism for the microalga Monoraphidium neglectum from its genome sequence reveals characteristics suitable for biofuel production.</title>
        <authorList>
            <person name="Bogen C."/>
            <person name="Al-Dilaimi A."/>
            <person name="Albersmeier A."/>
            <person name="Wichmann J."/>
            <person name="Grundmann M."/>
            <person name="Rupp O."/>
            <person name="Lauersen K.J."/>
            <person name="Blifernez-Klassen O."/>
            <person name="Kalinowski J."/>
            <person name="Goesmann A."/>
            <person name="Mussgnug J.H."/>
            <person name="Kruse O."/>
        </authorList>
    </citation>
    <scope>NUCLEOTIDE SEQUENCE [LARGE SCALE GENOMIC DNA]</scope>
    <source>
        <strain evidence="2 3">SAG 48.87</strain>
    </source>
</reference>
<dbReference type="KEGG" id="mng:MNEG_13551"/>
<protein>
    <submittedName>
        <fullName evidence="2">Uncharacterized protein</fullName>
    </submittedName>
</protein>
<evidence type="ECO:0000313" key="2">
    <source>
        <dbReference type="EMBL" id="KIY94410.1"/>
    </source>
</evidence>
<organism evidence="2 3">
    <name type="scientific">Monoraphidium neglectum</name>
    <dbReference type="NCBI Taxonomy" id="145388"/>
    <lineage>
        <taxon>Eukaryota</taxon>
        <taxon>Viridiplantae</taxon>
        <taxon>Chlorophyta</taxon>
        <taxon>core chlorophytes</taxon>
        <taxon>Chlorophyceae</taxon>
        <taxon>CS clade</taxon>
        <taxon>Sphaeropleales</taxon>
        <taxon>Selenastraceae</taxon>
        <taxon>Monoraphidium</taxon>
    </lineage>
</organism>